<accession>A0A5B7ESD9</accession>
<dbReference type="EMBL" id="VSRR010003437">
    <property type="protein sequence ID" value="MPC36156.1"/>
    <property type="molecule type" value="Genomic_DNA"/>
</dbReference>
<name>A0A5B7ESD9_PORTR</name>
<organism evidence="1 2">
    <name type="scientific">Portunus trituberculatus</name>
    <name type="common">Swimming crab</name>
    <name type="synonym">Neptunus trituberculatus</name>
    <dbReference type="NCBI Taxonomy" id="210409"/>
    <lineage>
        <taxon>Eukaryota</taxon>
        <taxon>Metazoa</taxon>
        <taxon>Ecdysozoa</taxon>
        <taxon>Arthropoda</taxon>
        <taxon>Crustacea</taxon>
        <taxon>Multicrustacea</taxon>
        <taxon>Malacostraca</taxon>
        <taxon>Eumalacostraca</taxon>
        <taxon>Eucarida</taxon>
        <taxon>Decapoda</taxon>
        <taxon>Pleocyemata</taxon>
        <taxon>Brachyura</taxon>
        <taxon>Eubrachyura</taxon>
        <taxon>Portunoidea</taxon>
        <taxon>Portunidae</taxon>
        <taxon>Portuninae</taxon>
        <taxon>Portunus</taxon>
    </lineage>
</organism>
<comment type="caution">
    <text evidence="1">The sequence shown here is derived from an EMBL/GenBank/DDBJ whole genome shotgun (WGS) entry which is preliminary data.</text>
</comment>
<dbReference type="Proteomes" id="UP000324222">
    <property type="component" value="Unassembled WGS sequence"/>
</dbReference>
<sequence>MKSKVEKEGGAYVDEWRERWKRRPLGNLISRCEGNSWRCNSCEVVLMSRASNTCDDYQVFPNAAKTPSAHIRIQSRSGARRGYAGRVCSAPCLTCKTAPAKKSKQSHFLVAISLE</sequence>
<gene>
    <name evidence="1" type="ORF">E2C01_029604</name>
</gene>
<keyword evidence="2" id="KW-1185">Reference proteome</keyword>
<evidence type="ECO:0000313" key="1">
    <source>
        <dbReference type="EMBL" id="MPC36156.1"/>
    </source>
</evidence>
<reference evidence="1 2" key="1">
    <citation type="submission" date="2019-05" db="EMBL/GenBank/DDBJ databases">
        <title>Another draft genome of Portunus trituberculatus and its Hox gene families provides insights of decapod evolution.</title>
        <authorList>
            <person name="Jeong J.-H."/>
            <person name="Song I."/>
            <person name="Kim S."/>
            <person name="Choi T."/>
            <person name="Kim D."/>
            <person name="Ryu S."/>
            <person name="Kim W."/>
        </authorList>
    </citation>
    <scope>NUCLEOTIDE SEQUENCE [LARGE SCALE GENOMIC DNA]</scope>
    <source>
        <tissue evidence="1">Muscle</tissue>
    </source>
</reference>
<dbReference type="AlphaFoldDB" id="A0A5B7ESD9"/>
<protein>
    <submittedName>
        <fullName evidence="1">Uncharacterized protein</fullName>
    </submittedName>
</protein>
<evidence type="ECO:0000313" key="2">
    <source>
        <dbReference type="Proteomes" id="UP000324222"/>
    </source>
</evidence>
<proteinExistence type="predicted"/>